<proteinExistence type="predicted"/>
<evidence type="ECO:0000313" key="2">
    <source>
        <dbReference type="Proteomes" id="UP000030121"/>
    </source>
</evidence>
<comment type="caution">
    <text evidence="1">The sequence shown here is derived from an EMBL/GenBank/DDBJ whole genome shotgun (WGS) entry which is preliminary data.</text>
</comment>
<dbReference type="AlphaFoldDB" id="A0A0A2MCL4"/>
<protein>
    <recommendedName>
        <fullName evidence="3">Glycine zipper domain-containing protein</fullName>
    </recommendedName>
</protein>
<dbReference type="STRING" id="1121899.GCA_000430025_01627"/>
<accession>A0A0A2MCL4</accession>
<keyword evidence="2" id="KW-1185">Reference proteome</keyword>
<evidence type="ECO:0008006" key="3">
    <source>
        <dbReference type="Google" id="ProtNLM"/>
    </source>
</evidence>
<name>A0A0A2MCL4_9FLAO</name>
<dbReference type="Proteomes" id="UP000030121">
    <property type="component" value="Unassembled WGS sequence"/>
</dbReference>
<organism evidence="1 2">
    <name type="scientific">Flavobacterium suncheonense GH29-5 = DSM 17707</name>
    <dbReference type="NCBI Taxonomy" id="1121899"/>
    <lineage>
        <taxon>Bacteria</taxon>
        <taxon>Pseudomonadati</taxon>
        <taxon>Bacteroidota</taxon>
        <taxon>Flavobacteriia</taxon>
        <taxon>Flavobacteriales</taxon>
        <taxon>Flavobacteriaceae</taxon>
        <taxon>Flavobacterium</taxon>
    </lineage>
</organism>
<gene>
    <name evidence="1" type="ORF">Q764_02410</name>
</gene>
<reference evidence="1 2" key="1">
    <citation type="submission" date="2013-09" db="EMBL/GenBank/DDBJ databases">
        <authorList>
            <person name="Zeng Z."/>
            <person name="Chen C."/>
        </authorList>
    </citation>
    <scope>NUCLEOTIDE SEQUENCE [LARGE SCALE GENOMIC DNA]</scope>
    <source>
        <strain evidence="1 2">GH29-5</strain>
    </source>
</reference>
<sequence length="196" mass="21863">MFSFIINLIITKMKKLAYTFLLTLTFTIISFGQENNPYNQRGIDLANTYKILIEDIRNGKIKSVDQETLDYYTLKTPIKTKVSLESVTDIISQLNGQKPEEKLKNLSLSNYSKEILLKVGENKTELIKLVDQVKASKINPEEKEFLLTTLAFTYNRGNNDGFWGALAGAGIGYLICNVPCSVVGAVIGAVWGEIGK</sequence>
<dbReference type="EMBL" id="JRLW01000002">
    <property type="protein sequence ID" value="KGO90427.1"/>
    <property type="molecule type" value="Genomic_DNA"/>
</dbReference>
<evidence type="ECO:0000313" key="1">
    <source>
        <dbReference type="EMBL" id="KGO90427.1"/>
    </source>
</evidence>